<evidence type="ECO:0000256" key="5">
    <source>
        <dbReference type="ARBA" id="ARBA00023124"/>
    </source>
</evidence>
<dbReference type="GO" id="GO:0106300">
    <property type="term" value="P:protein-DNA covalent cross-linking repair"/>
    <property type="evidence" value="ECO:0007669"/>
    <property type="project" value="InterPro"/>
</dbReference>
<dbReference type="EC" id="3.4.-.-" evidence="8"/>
<dbReference type="Pfam" id="PF02586">
    <property type="entry name" value="SRAP"/>
    <property type="match status" value="1"/>
</dbReference>
<sequence length="228" mass="25955">MCTNYAPVQRRILREIFGVEPPPDLFRAETYPDYAAPIVRQRTDGSRESVLATFGMVPRKRTPPGARRYDTTNARSETVGERPTFSRYWRQGQLCLIPAAAFYEFAYPESGTPSSPGKPVRWRVWLRDMEAFAVAGLWRDWPDLPDNPGMPSFTMLTVNAEGHDVLSRFHRPGDEKRGIVIVPRDQWDDWLGCQNPDIARTFLRLYPSEEMAAEPAPKVQGAPIPFAD</sequence>
<organism evidence="9 10">
    <name type="scientific">Cupriavidus plantarum</name>
    <dbReference type="NCBI Taxonomy" id="942865"/>
    <lineage>
        <taxon>Bacteria</taxon>
        <taxon>Pseudomonadati</taxon>
        <taxon>Pseudomonadota</taxon>
        <taxon>Betaproteobacteria</taxon>
        <taxon>Burkholderiales</taxon>
        <taxon>Burkholderiaceae</taxon>
        <taxon>Cupriavidus</taxon>
    </lineage>
</organism>
<dbReference type="GO" id="GO:0003697">
    <property type="term" value="F:single-stranded DNA binding"/>
    <property type="evidence" value="ECO:0007669"/>
    <property type="project" value="InterPro"/>
</dbReference>
<gene>
    <name evidence="9" type="ORF">C7419_103232</name>
</gene>
<evidence type="ECO:0000256" key="8">
    <source>
        <dbReference type="RuleBase" id="RU364100"/>
    </source>
</evidence>
<protein>
    <recommendedName>
        <fullName evidence="8">Abasic site processing protein</fullName>
        <ecNumber evidence="8">3.4.-.-</ecNumber>
    </recommendedName>
</protein>
<dbReference type="PANTHER" id="PTHR13604:SF0">
    <property type="entry name" value="ABASIC SITE PROCESSING PROTEIN HMCES"/>
    <property type="match status" value="1"/>
</dbReference>
<name>A0A316ESE6_9BURK</name>
<keyword evidence="4 8" id="KW-0378">Hydrolase</keyword>
<keyword evidence="3" id="KW-0227">DNA damage</keyword>
<evidence type="ECO:0000313" key="9">
    <source>
        <dbReference type="EMBL" id="PWK33913.1"/>
    </source>
</evidence>
<keyword evidence="5" id="KW-0190">Covalent protein-DNA linkage</keyword>
<evidence type="ECO:0000256" key="7">
    <source>
        <dbReference type="ARBA" id="ARBA00023239"/>
    </source>
</evidence>
<evidence type="ECO:0000256" key="2">
    <source>
        <dbReference type="ARBA" id="ARBA00022670"/>
    </source>
</evidence>
<dbReference type="InterPro" id="IPR036590">
    <property type="entry name" value="SRAP-like"/>
</dbReference>
<keyword evidence="10" id="KW-1185">Reference proteome</keyword>
<dbReference type="InterPro" id="IPR003738">
    <property type="entry name" value="SRAP"/>
</dbReference>
<evidence type="ECO:0000313" key="10">
    <source>
        <dbReference type="Proteomes" id="UP000245754"/>
    </source>
</evidence>
<dbReference type="AlphaFoldDB" id="A0A316ESE6"/>
<dbReference type="EMBL" id="QGGT01000003">
    <property type="protein sequence ID" value="PWK33913.1"/>
    <property type="molecule type" value="Genomic_DNA"/>
</dbReference>
<accession>A0A316ESE6</accession>
<keyword evidence="2 8" id="KW-0645">Protease</keyword>
<dbReference type="GO" id="GO:0008233">
    <property type="term" value="F:peptidase activity"/>
    <property type="evidence" value="ECO:0007669"/>
    <property type="project" value="UniProtKB-KW"/>
</dbReference>
<evidence type="ECO:0000256" key="1">
    <source>
        <dbReference type="ARBA" id="ARBA00008136"/>
    </source>
</evidence>
<dbReference type="PANTHER" id="PTHR13604">
    <property type="entry name" value="DC12-RELATED"/>
    <property type="match status" value="1"/>
</dbReference>
<evidence type="ECO:0000256" key="6">
    <source>
        <dbReference type="ARBA" id="ARBA00023125"/>
    </source>
</evidence>
<dbReference type="GO" id="GO:0016829">
    <property type="term" value="F:lyase activity"/>
    <property type="evidence" value="ECO:0007669"/>
    <property type="project" value="UniProtKB-KW"/>
</dbReference>
<proteinExistence type="inferred from homology"/>
<evidence type="ECO:0000256" key="3">
    <source>
        <dbReference type="ARBA" id="ARBA00022763"/>
    </source>
</evidence>
<comment type="caution">
    <text evidence="9">The sequence shown here is derived from an EMBL/GenBank/DDBJ whole genome shotgun (WGS) entry which is preliminary data.</text>
</comment>
<dbReference type="Gene3D" id="3.90.1680.10">
    <property type="entry name" value="SOS response associated peptidase-like"/>
    <property type="match status" value="1"/>
</dbReference>
<reference evidence="9 10" key="1">
    <citation type="submission" date="2018-05" db="EMBL/GenBank/DDBJ databases">
        <title>Genomic Encyclopedia of Type Strains, Phase IV (KMG-V): Genome sequencing to study the core and pangenomes of soil and plant-associated prokaryotes.</title>
        <authorList>
            <person name="Whitman W."/>
        </authorList>
    </citation>
    <scope>NUCLEOTIDE SEQUENCE [LARGE SCALE GENOMIC DNA]</scope>
    <source>
        <strain evidence="9 10">SLV-132</strain>
    </source>
</reference>
<dbReference type="Proteomes" id="UP000245754">
    <property type="component" value="Unassembled WGS sequence"/>
</dbReference>
<comment type="similarity">
    <text evidence="1 8">Belongs to the SOS response-associated peptidase family.</text>
</comment>
<keyword evidence="7" id="KW-0456">Lyase</keyword>
<dbReference type="GO" id="GO:0006508">
    <property type="term" value="P:proteolysis"/>
    <property type="evidence" value="ECO:0007669"/>
    <property type="project" value="UniProtKB-KW"/>
</dbReference>
<keyword evidence="6" id="KW-0238">DNA-binding</keyword>
<dbReference type="SUPFAM" id="SSF143081">
    <property type="entry name" value="BB1717-like"/>
    <property type="match status" value="1"/>
</dbReference>
<dbReference type="RefSeq" id="WP_109583993.1">
    <property type="nucleotide sequence ID" value="NZ_QGGT01000003.1"/>
</dbReference>
<evidence type="ECO:0000256" key="4">
    <source>
        <dbReference type="ARBA" id="ARBA00022801"/>
    </source>
</evidence>